<dbReference type="SUPFAM" id="SSF57850">
    <property type="entry name" value="RING/U-box"/>
    <property type="match status" value="1"/>
</dbReference>
<dbReference type="AlphaFoldDB" id="A0A803LGV8"/>
<protein>
    <recommendedName>
        <fullName evidence="1">RING-type domain-containing protein</fullName>
    </recommendedName>
</protein>
<dbReference type="Proteomes" id="UP000596660">
    <property type="component" value="Unplaced"/>
</dbReference>
<evidence type="ECO:0000313" key="3">
    <source>
        <dbReference type="Proteomes" id="UP000596660"/>
    </source>
</evidence>
<reference evidence="2" key="1">
    <citation type="journal article" date="2017" name="Nature">
        <title>The genome of Chenopodium quinoa.</title>
        <authorList>
            <person name="Jarvis D.E."/>
            <person name="Ho Y.S."/>
            <person name="Lightfoot D.J."/>
            <person name="Schmoeckel S.M."/>
            <person name="Li B."/>
            <person name="Borm T.J.A."/>
            <person name="Ohyanagi H."/>
            <person name="Mineta K."/>
            <person name="Michell C.T."/>
            <person name="Saber N."/>
            <person name="Kharbatia N.M."/>
            <person name="Rupper R.R."/>
            <person name="Sharp A.R."/>
            <person name="Dally N."/>
            <person name="Boughton B.A."/>
            <person name="Woo Y.H."/>
            <person name="Gao G."/>
            <person name="Schijlen E.G.W.M."/>
            <person name="Guo X."/>
            <person name="Momin A.A."/>
            <person name="Negrao S."/>
            <person name="Al-Babili S."/>
            <person name="Gehring C."/>
            <person name="Roessner U."/>
            <person name="Jung C."/>
            <person name="Murphy K."/>
            <person name="Arold S.T."/>
            <person name="Gojobori T."/>
            <person name="van der Linden C.G."/>
            <person name="van Loo E.N."/>
            <person name="Jellen E.N."/>
            <person name="Maughan P.J."/>
            <person name="Tester M."/>
        </authorList>
    </citation>
    <scope>NUCLEOTIDE SEQUENCE [LARGE SCALE GENOMIC DNA]</scope>
    <source>
        <strain evidence="2">cv. PI 614886</strain>
    </source>
</reference>
<evidence type="ECO:0000313" key="2">
    <source>
        <dbReference type="EnsemblPlants" id="AUR62013205-RA:cds"/>
    </source>
</evidence>
<dbReference type="OMA" id="NIMAIMP"/>
<evidence type="ECO:0000259" key="1">
    <source>
        <dbReference type="Pfam" id="PF17123"/>
    </source>
</evidence>
<dbReference type="Gramene" id="AUR62013205-RA">
    <property type="protein sequence ID" value="AUR62013205-RA:cds"/>
    <property type="gene ID" value="AUR62013205"/>
</dbReference>
<accession>A0A803LGV8</accession>
<dbReference type="InterPro" id="IPR013083">
    <property type="entry name" value="Znf_RING/FYVE/PHD"/>
</dbReference>
<dbReference type="Pfam" id="PF17123">
    <property type="entry name" value="zf-RING_11"/>
    <property type="match status" value="1"/>
</dbReference>
<proteinExistence type="predicted"/>
<feature type="domain" description="RING-type" evidence="1">
    <location>
        <begin position="203"/>
        <end position="224"/>
    </location>
</feature>
<name>A0A803LGV8_CHEQI</name>
<dbReference type="InterPro" id="IPR001841">
    <property type="entry name" value="Znf_RING"/>
</dbReference>
<organism evidence="2 3">
    <name type="scientific">Chenopodium quinoa</name>
    <name type="common">Quinoa</name>
    <dbReference type="NCBI Taxonomy" id="63459"/>
    <lineage>
        <taxon>Eukaryota</taxon>
        <taxon>Viridiplantae</taxon>
        <taxon>Streptophyta</taxon>
        <taxon>Embryophyta</taxon>
        <taxon>Tracheophyta</taxon>
        <taxon>Spermatophyta</taxon>
        <taxon>Magnoliopsida</taxon>
        <taxon>eudicotyledons</taxon>
        <taxon>Gunneridae</taxon>
        <taxon>Pentapetalae</taxon>
        <taxon>Caryophyllales</taxon>
        <taxon>Chenopodiaceae</taxon>
        <taxon>Chenopodioideae</taxon>
        <taxon>Atripliceae</taxon>
        <taxon>Chenopodium</taxon>
    </lineage>
</organism>
<sequence length="242" mass="27752">MECLTSSTIRGVEVTCWVMEPNNTTSNDDQKPVDDLFTVHLSYQEDGLDDVNVKTIHVSLELKRESTYWEWQDAVMNCLKDNDVEINAWDYIVDVVVQSCEIMLDDVRDSGRKSLVMYVKAEVYHVDDEEGGDDHAYDDYDDEPMEMEEVEVPGLEEEEEEPMYLDDTDNEEIIEVRRKTYIEFCLEASGVGFYDGYSRAKENCSICLEEFGKSDNVAMLPCSHLSTTSNAIEAGQVVVYYE</sequence>
<dbReference type="Gene3D" id="3.30.40.10">
    <property type="entry name" value="Zinc/RING finger domain, C3HC4 (zinc finger)"/>
    <property type="match status" value="1"/>
</dbReference>
<keyword evidence="3" id="KW-1185">Reference proteome</keyword>
<dbReference type="EnsemblPlants" id="AUR62013205-RA">
    <property type="protein sequence ID" value="AUR62013205-RA:cds"/>
    <property type="gene ID" value="AUR62013205"/>
</dbReference>
<reference evidence="2" key="2">
    <citation type="submission" date="2021-03" db="UniProtKB">
        <authorList>
            <consortium name="EnsemblPlants"/>
        </authorList>
    </citation>
    <scope>IDENTIFICATION</scope>
</reference>